<feature type="domain" description="Cyclin-like" evidence="2">
    <location>
        <begin position="133"/>
        <end position="217"/>
    </location>
</feature>
<dbReference type="GO" id="GO:0016538">
    <property type="term" value="F:cyclin-dependent protein serine/threonine kinase regulator activity"/>
    <property type="evidence" value="ECO:0007669"/>
    <property type="project" value="InterPro"/>
</dbReference>
<dbReference type="Pfam" id="PF00134">
    <property type="entry name" value="Cyclin_N"/>
    <property type="match status" value="1"/>
</dbReference>
<dbReference type="PANTHER" id="PTHR10026">
    <property type="entry name" value="CYCLIN"/>
    <property type="match status" value="1"/>
</dbReference>
<dbReference type="Gene3D" id="1.10.472.10">
    <property type="entry name" value="Cyclin-like"/>
    <property type="match status" value="2"/>
</dbReference>
<dbReference type="InterPro" id="IPR043198">
    <property type="entry name" value="Cyclin/Ssn8"/>
</dbReference>
<protein>
    <recommendedName>
        <fullName evidence="2">Cyclin-like domain-containing protein</fullName>
    </recommendedName>
</protein>
<reference evidence="3" key="1">
    <citation type="submission" date="2020-10" db="EMBL/GenBank/DDBJ databases">
        <title>Unveiling of a novel bifunctional photoreceptor, Dualchrome1, isolated from a cosmopolitan green alga.</title>
        <authorList>
            <person name="Suzuki S."/>
            <person name="Kawachi M."/>
        </authorList>
    </citation>
    <scope>NUCLEOTIDE SEQUENCE</scope>
    <source>
        <strain evidence="3">NIES 2893</strain>
    </source>
</reference>
<evidence type="ECO:0000259" key="2">
    <source>
        <dbReference type="SMART" id="SM00385"/>
    </source>
</evidence>
<evidence type="ECO:0000256" key="1">
    <source>
        <dbReference type="RuleBase" id="RU000383"/>
    </source>
</evidence>
<dbReference type="GO" id="GO:0006357">
    <property type="term" value="P:regulation of transcription by RNA polymerase II"/>
    <property type="evidence" value="ECO:0007669"/>
    <property type="project" value="InterPro"/>
</dbReference>
<dbReference type="OrthoDB" id="10264655at2759"/>
<comment type="caution">
    <text evidence="3">The sequence shown here is derived from an EMBL/GenBank/DDBJ whole genome shotgun (WGS) entry which is preliminary data.</text>
</comment>
<keyword evidence="1" id="KW-0195">Cyclin</keyword>
<proteinExistence type="inferred from homology"/>
<dbReference type="Pfam" id="PF21797">
    <property type="entry name" value="CycT2-like_C"/>
    <property type="match status" value="1"/>
</dbReference>
<organism evidence="3 4">
    <name type="scientific">Pycnococcus provasolii</name>
    <dbReference type="NCBI Taxonomy" id="41880"/>
    <lineage>
        <taxon>Eukaryota</taxon>
        <taxon>Viridiplantae</taxon>
        <taxon>Chlorophyta</taxon>
        <taxon>Pseudoscourfieldiophyceae</taxon>
        <taxon>Pseudoscourfieldiales</taxon>
        <taxon>Pycnococcaceae</taxon>
        <taxon>Pycnococcus</taxon>
    </lineage>
</organism>
<dbReference type="SUPFAM" id="SSF47954">
    <property type="entry name" value="Cyclin-like"/>
    <property type="match status" value="2"/>
</dbReference>
<dbReference type="AlphaFoldDB" id="A0A830H640"/>
<dbReference type="SMART" id="SM00385">
    <property type="entry name" value="CYCLIN"/>
    <property type="match status" value="2"/>
</dbReference>
<feature type="domain" description="Cyclin-like" evidence="2">
    <location>
        <begin position="15"/>
        <end position="118"/>
    </location>
</feature>
<evidence type="ECO:0000313" key="4">
    <source>
        <dbReference type="Proteomes" id="UP000660262"/>
    </source>
</evidence>
<evidence type="ECO:0000313" key="3">
    <source>
        <dbReference type="EMBL" id="GHP02504.1"/>
    </source>
</evidence>
<dbReference type="InterPro" id="IPR013763">
    <property type="entry name" value="Cyclin-like_dom"/>
</dbReference>
<name>A0A830H640_9CHLO</name>
<dbReference type="InterPro" id="IPR036915">
    <property type="entry name" value="Cyclin-like_sf"/>
</dbReference>
<gene>
    <name evidence="3" type="ORF">PPROV_000126100</name>
</gene>
<sequence>MSSATLHVIRYLATQRLQTAAVLLKLSQTAACTAQAILHRFCETQEIGENDVSAVARACLYLGAKIEEDARPLREIITVFDRIDKRRKGEPLELLDYSSDEYAALRHQTVELEREVLCELGFHLHCEREHPHKLAMSYLRVLELPQLMQAAWSCANDSLRTPCCVRYPANVVACGCIAFAARHAAVSLPDDPPWWHLFCDPETEESSLHGVLMELARLHAWQAQRGAA</sequence>
<dbReference type="EMBL" id="BNJQ01000003">
    <property type="protein sequence ID" value="GHP02504.1"/>
    <property type="molecule type" value="Genomic_DNA"/>
</dbReference>
<comment type="similarity">
    <text evidence="1">Belongs to the cyclin family.</text>
</comment>
<dbReference type="PIRSF" id="PIRSF036580">
    <property type="entry name" value="Cyclin_L"/>
    <property type="match status" value="1"/>
</dbReference>
<dbReference type="Proteomes" id="UP000660262">
    <property type="component" value="Unassembled WGS sequence"/>
</dbReference>
<accession>A0A830H640</accession>
<dbReference type="InterPro" id="IPR006671">
    <property type="entry name" value="Cyclin_N"/>
</dbReference>
<keyword evidence="4" id="KW-1185">Reference proteome</keyword>